<organism evidence="1 2">
    <name type="scientific">Pseudopithomyces chartarum</name>
    <dbReference type="NCBI Taxonomy" id="1892770"/>
    <lineage>
        <taxon>Eukaryota</taxon>
        <taxon>Fungi</taxon>
        <taxon>Dikarya</taxon>
        <taxon>Ascomycota</taxon>
        <taxon>Pezizomycotina</taxon>
        <taxon>Dothideomycetes</taxon>
        <taxon>Pleosporomycetidae</taxon>
        <taxon>Pleosporales</taxon>
        <taxon>Massarineae</taxon>
        <taxon>Didymosphaeriaceae</taxon>
        <taxon>Pseudopithomyces</taxon>
    </lineage>
</organism>
<dbReference type="EMBL" id="WVTA01000004">
    <property type="protein sequence ID" value="KAK3214342.1"/>
    <property type="molecule type" value="Genomic_DNA"/>
</dbReference>
<dbReference type="Proteomes" id="UP001280581">
    <property type="component" value="Unassembled WGS sequence"/>
</dbReference>
<evidence type="ECO:0000313" key="1">
    <source>
        <dbReference type="EMBL" id="KAK3214342.1"/>
    </source>
</evidence>
<keyword evidence="2" id="KW-1185">Reference proteome</keyword>
<name>A0AAN6RJU2_9PLEO</name>
<reference evidence="1 2" key="1">
    <citation type="submission" date="2021-02" db="EMBL/GenBank/DDBJ databases">
        <title>Genome assembly of Pseudopithomyces chartarum.</title>
        <authorList>
            <person name="Jauregui R."/>
            <person name="Singh J."/>
            <person name="Voisey C."/>
        </authorList>
    </citation>
    <scope>NUCLEOTIDE SEQUENCE [LARGE SCALE GENOMIC DNA]</scope>
    <source>
        <strain evidence="1 2">AGR01</strain>
    </source>
</reference>
<dbReference type="AlphaFoldDB" id="A0AAN6RJU2"/>
<gene>
    <name evidence="1" type="ORF">GRF29_28g2810952</name>
</gene>
<protein>
    <submittedName>
        <fullName evidence="1">Uncharacterized protein</fullName>
    </submittedName>
</protein>
<comment type="caution">
    <text evidence="1">The sequence shown here is derived from an EMBL/GenBank/DDBJ whole genome shotgun (WGS) entry which is preliminary data.</text>
</comment>
<proteinExistence type="predicted"/>
<accession>A0AAN6RJU2</accession>
<sequence length="331" mass="38342">MEALAYDIKRGFRTALPTKPPPIKVTAPYSSRSSRPLEWTFKNLSHFIDAPKYAYFEPHPGNTNVFTLSSPHKAIYATNLEMASDPAGRGGRICTIEPAEPYTPVDRKESMEWIFKNAHILYRKLDENPKDFWANLGEQRPDKIVVLGVGTEDPRDDQWRASQGLVRYLTTELLERVYGGRTEGFQGIVWNDTRWDGTVRPWTKDHWQWQCGKFGKFAATVGGVTMKDSEVWNEVDEKTLVLVLGRYNPWRQLLGAWISREDWKWAPAGVLCVPFEEKGETPGSRDERDEDLGREMEKRYHKWDYWDRAELWGGCVMFEKLAIYVKKGQSE</sequence>
<evidence type="ECO:0000313" key="2">
    <source>
        <dbReference type="Proteomes" id="UP001280581"/>
    </source>
</evidence>